<evidence type="ECO:0000256" key="9">
    <source>
        <dbReference type="ARBA" id="ARBA00023277"/>
    </source>
</evidence>
<evidence type="ECO:0000256" key="8">
    <source>
        <dbReference type="ARBA" id="ARBA00022898"/>
    </source>
</evidence>
<evidence type="ECO:0000256" key="2">
    <source>
        <dbReference type="ARBA" id="ARBA00001933"/>
    </source>
</evidence>
<dbReference type="KEGG" id="ccn:H924_08770"/>
<dbReference type="HOGENOM" id="CLU_015112_0_0_11"/>
<gene>
    <name evidence="13" type="ORF">H924_08770</name>
</gene>
<evidence type="ECO:0000313" key="14">
    <source>
        <dbReference type="Proteomes" id="UP000011760"/>
    </source>
</evidence>
<comment type="cofactor">
    <cofactor evidence="2">
        <name>pyridoxal 5'-phosphate</name>
        <dbReference type="ChEBI" id="CHEBI:597326"/>
    </cofactor>
</comment>
<dbReference type="PANTHER" id="PTHR42655:SF1">
    <property type="entry name" value="GLYCOGEN PHOSPHORYLASE"/>
    <property type="match status" value="1"/>
</dbReference>
<dbReference type="Gene3D" id="3.40.50.2000">
    <property type="entry name" value="Glycogen Phosphorylase B"/>
    <property type="match status" value="2"/>
</dbReference>
<comment type="function">
    <text evidence="10">Phosphorylase is an important allosteric enzyme in carbohydrate metabolism. Enzymes from different sources differ in their regulatory mechanisms and in their natural substrates. However, all known phosphorylases share catalytic and structural properties.</text>
</comment>
<dbReference type="InterPro" id="IPR011834">
    <property type="entry name" value="Agluc_phsphrylas"/>
</dbReference>
<dbReference type="PROSITE" id="PS00102">
    <property type="entry name" value="PHOSPHORYLASE"/>
    <property type="match status" value="1"/>
</dbReference>
<evidence type="ECO:0000256" key="7">
    <source>
        <dbReference type="ARBA" id="ARBA00022679"/>
    </source>
</evidence>
<keyword evidence="7" id="KW-0808">Transferase</keyword>
<dbReference type="Pfam" id="PF00343">
    <property type="entry name" value="Phosphorylase"/>
    <property type="match status" value="2"/>
</dbReference>
<keyword evidence="14" id="KW-1185">Reference proteome</keyword>
<proteinExistence type="inferred from homology"/>
<dbReference type="Pfam" id="PF11897">
    <property type="entry name" value="DUF3417"/>
    <property type="match status" value="1"/>
</dbReference>
<name>M1UUY8_9CORY</name>
<dbReference type="eggNOG" id="COG0058">
    <property type="taxonomic scope" value="Bacteria"/>
</dbReference>
<dbReference type="EMBL" id="CP004354">
    <property type="protein sequence ID" value="AGG67192.1"/>
    <property type="molecule type" value="Genomic_DNA"/>
</dbReference>
<dbReference type="InterPro" id="IPR024517">
    <property type="entry name" value="Glycogen_phosphorylase_DUF3417"/>
</dbReference>
<dbReference type="InterPro" id="IPR052182">
    <property type="entry name" value="Glycogen/Maltodextrin_Phosph"/>
</dbReference>
<keyword evidence="9" id="KW-0119">Carbohydrate metabolism</keyword>
<keyword evidence="8 11" id="KW-0663">Pyridoxal phosphate</keyword>
<evidence type="ECO:0000256" key="5">
    <source>
        <dbReference type="ARBA" id="ARBA00022533"/>
    </source>
</evidence>
<dbReference type="GO" id="GO:0030170">
    <property type="term" value="F:pyridoxal phosphate binding"/>
    <property type="evidence" value="ECO:0007669"/>
    <property type="project" value="InterPro"/>
</dbReference>
<dbReference type="PATRIC" id="fig|1121353.3.peg.1787"/>
<evidence type="ECO:0000256" key="4">
    <source>
        <dbReference type="ARBA" id="ARBA00012591"/>
    </source>
</evidence>
<evidence type="ECO:0000313" key="13">
    <source>
        <dbReference type="EMBL" id="AGG67192.1"/>
    </source>
</evidence>
<comment type="catalytic activity">
    <reaction evidence="1">
        <text>[(1-&gt;4)-alpha-D-glucosyl](n) + phosphate = [(1-&gt;4)-alpha-D-glucosyl](n-1) + alpha-D-glucose 1-phosphate</text>
        <dbReference type="Rhea" id="RHEA:41732"/>
        <dbReference type="Rhea" id="RHEA-COMP:9584"/>
        <dbReference type="Rhea" id="RHEA-COMP:9586"/>
        <dbReference type="ChEBI" id="CHEBI:15444"/>
        <dbReference type="ChEBI" id="CHEBI:43474"/>
        <dbReference type="ChEBI" id="CHEBI:58601"/>
        <dbReference type="EC" id="2.4.1.1"/>
    </reaction>
</comment>
<keyword evidence="6" id="KW-0328">Glycosyltransferase</keyword>
<dbReference type="InterPro" id="IPR000811">
    <property type="entry name" value="Glyco_trans_35"/>
</dbReference>
<organism evidence="13 14">
    <name type="scientific">Corynebacterium callunae DSM 20147</name>
    <dbReference type="NCBI Taxonomy" id="1121353"/>
    <lineage>
        <taxon>Bacteria</taxon>
        <taxon>Bacillati</taxon>
        <taxon>Actinomycetota</taxon>
        <taxon>Actinomycetes</taxon>
        <taxon>Mycobacteriales</taxon>
        <taxon>Corynebacteriaceae</taxon>
        <taxon>Corynebacterium</taxon>
    </lineage>
</organism>
<dbReference type="STRING" id="1121353.H924_08770"/>
<dbReference type="PIRSF" id="PIRSF000460">
    <property type="entry name" value="Pprylas_GlgP"/>
    <property type="match status" value="1"/>
</dbReference>
<dbReference type="Proteomes" id="UP000011760">
    <property type="component" value="Chromosome"/>
</dbReference>
<evidence type="ECO:0000259" key="12">
    <source>
        <dbReference type="Pfam" id="PF11897"/>
    </source>
</evidence>
<protein>
    <recommendedName>
        <fullName evidence="4">glycogen phosphorylase</fullName>
        <ecNumber evidence="4">2.4.1.1</ecNumber>
    </recommendedName>
</protein>
<dbReference type="RefSeq" id="WP_015651623.1">
    <property type="nucleotide sequence ID" value="NC_020506.1"/>
</dbReference>
<feature type="domain" description="DUF3417" evidence="12">
    <location>
        <begin position="13"/>
        <end position="124"/>
    </location>
</feature>
<reference evidence="13 14" key="1">
    <citation type="submission" date="2013-02" db="EMBL/GenBank/DDBJ databases">
        <title>The complete genome sequence of Corynebacterium callunae DSM 20147.</title>
        <authorList>
            <person name="Ruckert C."/>
            <person name="Albersmeier A."/>
            <person name="Kalinowski J."/>
        </authorList>
    </citation>
    <scope>NUCLEOTIDE SEQUENCE [LARGE SCALE GENOMIC DNA]</scope>
    <source>
        <strain evidence="13 14">DSM 20147</strain>
    </source>
</reference>
<evidence type="ECO:0000256" key="10">
    <source>
        <dbReference type="ARBA" id="ARBA00025174"/>
    </source>
</evidence>
<accession>M1UUY8</accession>
<dbReference type="NCBIfam" id="TIGR02094">
    <property type="entry name" value="more_P_ylases"/>
    <property type="match status" value="1"/>
</dbReference>
<evidence type="ECO:0000256" key="11">
    <source>
        <dbReference type="PIRSR" id="PIRSR000460-1"/>
    </source>
</evidence>
<feature type="modified residue" description="N6-(pyridoxal phosphate)lysine" evidence="11">
    <location>
        <position position="606"/>
    </location>
</feature>
<dbReference type="EC" id="2.4.1.1" evidence="4"/>
<dbReference type="GO" id="GO:0005975">
    <property type="term" value="P:carbohydrate metabolic process"/>
    <property type="evidence" value="ECO:0007669"/>
    <property type="project" value="InterPro"/>
</dbReference>
<dbReference type="SUPFAM" id="SSF53756">
    <property type="entry name" value="UDP-Glycosyltransferase/glycogen phosphorylase"/>
    <property type="match status" value="1"/>
</dbReference>
<comment type="similarity">
    <text evidence="3">Belongs to the glycogen phosphorylase family.</text>
</comment>
<sequence length="842" mass="93098">MKAVEKVQLHNQLPAQLEPLLELAQNLRWSWRAETKQLFKEIDPQLWEDLAEDPLQLLRHVRISRLHHLASDEAFLGRLKKETNNLHTYLSAKLWYQKTASAKSTGKDPLVAYFSMEFGIHPSLPIYSGGLGVLAGDHLKSASDLGVPLIGVGLLYSQGYFQQSLSDDGWQQENYEYHDPSQLPLTELKDSQGAPVSVTVTFPENQEVTLAVWVAQVGRVPLLLLDSNIAQNPEHLRAVTDRLYGGDSEHRIQQELVLGIGGVRAVHAFCQAQGIKTPPLAHLNEGHAGFSSLERIRERMQQGLSFEAALAQVRASSIFTTHTPVPAGIDRFEKDLVARYVGADPEIPLQQALNLGSESDPQRFNMAHLGLRVSQLANGVAKLHGEVSRNMFADLYPGFEAFEVPIGHVTNGVHLPTWIKPEMQKLVDKAADGAAVAVADSWPHPEAVKLEKLWKVRNKLRAELVEVARTATSKSWQARGHNAAELAWTQRVLDPEVLTVGFARRVSTYKRLTLMLRNPERLRAILLNESRPVQFVIAGKAHPNDEGGKKLMQEIVHFADHAGVRDRFLFLPDYDLTLASTLVAGADIWLNNPVRPQEASGTSGMKAVMNGGLTLSISDGWWDEMPQAETGWTIPTVASGDGEYRDAAESEALYDLLSNDIVPLFYERDKNGVPQRWLEKVRHSWVTLSPQVSSTRMVREYTDNFYRRAVPQAQTISDANTATDFAAWLERIKGAWSEVSVDDLQLSGPAHTGQPLKASVRAKLGTLIDEEIAVEILFGPIGASGEIENPQIMHLIAAADGIYTGTISSEIPGELGINARIVPAHPLLLSPAETGLSTYFCR</sequence>
<dbReference type="OrthoDB" id="9760804at2"/>
<evidence type="ECO:0000256" key="1">
    <source>
        <dbReference type="ARBA" id="ARBA00001275"/>
    </source>
</evidence>
<evidence type="ECO:0000256" key="3">
    <source>
        <dbReference type="ARBA" id="ARBA00006047"/>
    </source>
</evidence>
<dbReference type="InterPro" id="IPR035090">
    <property type="entry name" value="Pyridoxal_P_attach_site"/>
</dbReference>
<dbReference type="GO" id="GO:0008184">
    <property type="term" value="F:glycogen phosphorylase activity"/>
    <property type="evidence" value="ECO:0007669"/>
    <property type="project" value="InterPro"/>
</dbReference>
<keyword evidence="5" id="KW-0021">Allosteric enzyme</keyword>
<evidence type="ECO:0000256" key="6">
    <source>
        <dbReference type="ARBA" id="ARBA00022676"/>
    </source>
</evidence>
<dbReference type="AlphaFoldDB" id="M1UUY8"/>
<dbReference type="PANTHER" id="PTHR42655">
    <property type="entry name" value="GLYCOGEN PHOSPHORYLASE"/>
    <property type="match status" value="1"/>
</dbReference>